<dbReference type="Gene3D" id="2.40.10.10">
    <property type="entry name" value="Trypsin-like serine proteases"/>
    <property type="match status" value="1"/>
</dbReference>
<dbReference type="InterPro" id="IPR001254">
    <property type="entry name" value="Trypsin_dom"/>
</dbReference>
<gene>
    <name evidence="2" type="ORF">O3P69_019916</name>
</gene>
<organism evidence="2 3">
    <name type="scientific">Scylla paramamosain</name>
    <name type="common">Mud crab</name>
    <dbReference type="NCBI Taxonomy" id="85552"/>
    <lineage>
        <taxon>Eukaryota</taxon>
        <taxon>Metazoa</taxon>
        <taxon>Ecdysozoa</taxon>
        <taxon>Arthropoda</taxon>
        <taxon>Crustacea</taxon>
        <taxon>Multicrustacea</taxon>
        <taxon>Malacostraca</taxon>
        <taxon>Eumalacostraca</taxon>
        <taxon>Eucarida</taxon>
        <taxon>Decapoda</taxon>
        <taxon>Pleocyemata</taxon>
        <taxon>Brachyura</taxon>
        <taxon>Eubrachyura</taxon>
        <taxon>Portunoidea</taxon>
        <taxon>Portunidae</taxon>
        <taxon>Portuninae</taxon>
        <taxon>Scylla</taxon>
    </lineage>
</organism>
<feature type="domain" description="Peptidase S1" evidence="1">
    <location>
        <begin position="38"/>
        <end position="94"/>
    </location>
</feature>
<reference evidence="2 3" key="1">
    <citation type="submission" date="2023-03" db="EMBL/GenBank/DDBJ databases">
        <title>High-quality genome of Scylla paramamosain provides insights in environmental adaptation.</title>
        <authorList>
            <person name="Zhang L."/>
        </authorList>
    </citation>
    <scope>NUCLEOTIDE SEQUENCE [LARGE SCALE GENOMIC DNA]</scope>
    <source>
        <strain evidence="2">LZ_2023a</strain>
        <tissue evidence="2">Muscle</tissue>
    </source>
</reference>
<dbReference type="InterPro" id="IPR043504">
    <property type="entry name" value="Peptidase_S1_PA_chymotrypsin"/>
</dbReference>
<dbReference type="GO" id="GO:0004252">
    <property type="term" value="F:serine-type endopeptidase activity"/>
    <property type="evidence" value="ECO:0007669"/>
    <property type="project" value="InterPro"/>
</dbReference>
<dbReference type="InterPro" id="IPR033116">
    <property type="entry name" value="TRYPSIN_SER"/>
</dbReference>
<protein>
    <recommendedName>
        <fullName evidence="1">Peptidase S1 domain-containing protein</fullName>
    </recommendedName>
</protein>
<keyword evidence="3" id="KW-1185">Reference proteome</keyword>
<dbReference type="PROSITE" id="PS00135">
    <property type="entry name" value="TRYPSIN_SER"/>
    <property type="match status" value="1"/>
</dbReference>
<dbReference type="AlphaFoldDB" id="A0AAW0SJS7"/>
<evidence type="ECO:0000259" key="1">
    <source>
        <dbReference type="Pfam" id="PF00089"/>
    </source>
</evidence>
<name>A0AAW0SJS7_SCYPA</name>
<evidence type="ECO:0000313" key="2">
    <source>
        <dbReference type="EMBL" id="KAK8375161.1"/>
    </source>
</evidence>
<dbReference type="EMBL" id="JARAKH010000064">
    <property type="protein sequence ID" value="KAK8375161.1"/>
    <property type="molecule type" value="Genomic_DNA"/>
</dbReference>
<dbReference type="Pfam" id="PF00089">
    <property type="entry name" value="Trypsin"/>
    <property type="match status" value="1"/>
</dbReference>
<comment type="caution">
    <text evidence="2">The sequence shown here is derived from an EMBL/GenBank/DDBJ whole genome shotgun (WGS) entry which is preliminary data.</text>
</comment>
<sequence length="267" mass="28668">MQAALLTHTFSSYCQGEIKGQRSVSRAIGCFYFREICDTPQGGAVTLYPLGRWVSRSAYDSRELTSGMVCAGDLAGEIDTCTGDSGGPLVYDSPAPDTCGCLHSAGHVWMPAQCRTRVDVCTALDTYGCLHSAGHVWMPAQRRTRMDACTAPDTCGCLYSAEHVWMPAQCRTRVDACTVPDTCGCLHSARHVWMPVQRRTRVDACTAPDTCGCLYSAGHVWMPAQCRTRVDACTVPDTCGCLYSAGHVDASAGFSVTSVVQCCSVCV</sequence>
<proteinExistence type="predicted"/>
<evidence type="ECO:0000313" key="3">
    <source>
        <dbReference type="Proteomes" id="UP001487740"/>
    </source>
</evidence>
<dbReference type="GO" id="GO:0006508">
    <property type="term" value="P:proteolysis"/>
    <property type="evidence" value="ECO:0007669"/>
    <property type="project" value="InterPro"/>
</dbReference>
<dbReference type="InterPro" id="IPR009003">
    <property type="entry name" value="Peptidase_S1_PA"/>
</dbReference>
<dbReference type="Proteomes" id="UP001487740">
    <property type="component" value="Unassembled WGS sequence"/>
</dbReference>
<dbReference type="SUPFAM" id="SSF50494">
    <property type="entry name" value="Trypsin-like serine proteases"/>
    <property type="match status" value="1"/>
</dbReference>
<accession>A0AAW0SJS7</accession>